<evidence type="ECO:0000313" key="3">
    <source>
        <dbReference type="EMBL" id="APH05655.1"/>
    </source>
</evidence>
<reference evidence="3 4" key="1">
    <citation type="journal article" date="2016" name="Sci. Rep.">
        <title>Complete genome sequence and transcriptomic analysis of a novel marine strain Bacillus weihaiensis reveals the mechanism of brown algae degradation.</title>
        <authorList>
            <person name="Zhu Y."/>
            <person name="Chen P."/>
            <person name="Bao Y."/>
            <person name="Men Y."/>
            <person name="Zeng Y."/>
            <person name="Yang J."/>
            <person name="Sun J."/>
            <person name="Sun Y."/>
        </authorList>
    </citation>
    <scope>NUCLEOTIDE SEQUENCE [LARGE SCALE GENOMIC DNA]</scope>
    <source>
        <strain evidence="3 4">Alg07</strain>
    </source>
</reference>
<dbReference type="RefSeq" id="WP_072580448.1">
    <property type="nucleotide sequence ID" value="NZ_CP016020.1"/>
</dbReference>
<proteinExistence type="predicted"/>
<keyword evidence="4" id="KW-1185">Reference proteome</keyword>
<evidence type="ECO:0000259" key="2">
    <source>
        <dbReference type="Pfam" id="PF14317"/>
    </source>
</evidence>
<dbReference type="InterPro" id="IPR025588">
    <property type="entry name" value="YcxB-like_C"/>
</dbReference>
<dbReference type="OrthoDB" id="339559at2"/>
<sequence length="170" mass="20008">MRITYHLTEEDYLHFNLFHLKNSKAGRHALAIQRYLTPIMFIAIAFLFSSINDIPILFMLIPFAIMAIIWFLFYPKYFYHTVKRNAKKMLKEGKNDGIVGKHEMTLSEEGISDHHSTGETKVNWSGIQEFKEDSDYFYFYNSSVSSYIIPKRAIKDENELIAFVQLNYSK</sequence>
<organism evidence="3 4">
    <name type="scientific">Bacillus weihaiensis</name>
    <dbReference type="NCBI Taxonomy" id="1547283"/>
    <lineage>
        <taxon>Bacteria</taxon>
        <taxon>Bacillati</taxon>
        <taxon>Bacillota</taxon>
        <taxon>Bacilli</taxon>
        <taxon>Bacillales</taxon>
        <taxon>Bacillaceae</taxon>
        <taxon>Bacillus</taxon>
    </lineage>
</organism>
<gene>
    <name evidence="3" type="ORF">A9C19_13345</name>
</gene>
<feature type="transmembrane region" description="Helical" evidence="1">
    <location>
        <begin position="29"/>
        <end position="48"/>
    </location>
</feature>
<evidence type="ECO:0000256" key="1">
    <source>
        <dbReference type="SAM" id="Phobius"/>
    </source>
</evidence>
<keyword evidence="1" id="KW-0812">Transmembrane</keyword>
<name>A0A1L3MTJ2_9BACI</name>
<dbReference type="EMBL" id="CP016020">
    <property type="protein sequence ID" value="APH05655.1"/>
    <property type="molecule type" value="Genomic_DNA"/>
</dbReference>
<evidence type="ECO:0000313" key="4">
    <source>
        <dbReference type="Proteomes" id="UP000181936"/>
    </source>
</evidence>
<dbReference type="AlphaFoldDB" id="A0A1L3MTJ2"/>
<keyword evidence="1" id="KW-0472">Membrane</keyword>
<feature type="transmembrane region" description="Helical" evidence="1">
    <location>
        <begin position="54"/>
        <end position="74"/>
    </location>
</feature>
<dbReference type="Pfam" id="PF14317">
    <property type="entry name" value="YcxB"/>
    <property type="match status" value="1"/>
</dbReference>
<feature type="domain" description="YcxB-like C-terminal" evidence="2">
    <location>
        <begin position="106"/>
        <end position="166"/>
    </location>
</feature>
<dbReference type="Proteomes" id="UP000181936">
    <property type="component" value="Chromosome"/>
</dbReference>
<keyword evidence="1" id="KW-1133">Transmembrane helix</keyword>
<dbReference type="KEGG" id="bwh:A9C19_13345"/>
<accession>A0A1L3MTJ2</accession>
<protein>
    <recommendedName>
        <fullName evidence="2">YcxB-like C-terminal domain-containing protein</fullName>
    </recommendedName>
</protein>